<protein>
    <submittedName>
        <fullName evidence="1">Uncharacterized protein</fullName>
    </submittedName>
</protein>
<accession>A0A401S4S9</accession>
<name>A0A401S4S9_CHIPU</name>
<dbReference type="AlphaFoldDB" id="A0A401S4S9"/>
<keyword evidence="2" id="KW-1185">Reference proteome</keyword>
<dbReference type="EMBL" id="BEZZ01000084">
    <property type="protein sequence ID" value="GCC25349.1"/>
    <property type="molecule type" value="Genomic_DNA"/>
</dbReference>
<evidence type="ECO:0000313" key="1">
    <source>
        <dbReference type="EMBL" id="GCC25349.1"/>
    </source>
</evidence>
<gene>
    <name evidence="1" type="ORF">chiPu_0003759</name>
</gene>
<proteinExistence type="predicted"/>
<sequence length="93" mass="10709">MLKSPYLKYVNMAVLRHWRVFTAFPTFFWFCLETFVTPGQNGLNRSRKHVGHSDIISNIEHGWNPNFYLLLDGITLSQMVRAPMFTCSAAAVV</sequence>
<organism evidence="1 2">
    <name type="scientific">Chiloscyllium punctatum</name>
    <name type="common">Brownbanded bambooshark</name>
    <name type="synonym">Hemiscyllium punctatum</name>
    <dbReference type="NCBI Taxonomy" id="137246"/>
    <lineage>
        <taxon>Eukaryota</taxon>
        <taxon>Metazoa</taxon>
        <taxon>Chordata</taxon>
        <taxon>Craniata</taxon>
        <taxon>Vertebrata</taxon>
        <taxon>Chondrichthyes</taxon>
        <taxon>Elasmobranchii</taxon>
        <taxon>Galeomorphii</taxon>
        <taxon>Galeoidea</taxon>
        <taxon>Orectolobiformes</taxon>
        <taxon>Hemiscylliidae</taxon>
        <taxon>Chiloscyllium</taxon>
    </lineage>
</organism>
<comment type="caution">
    <text evidence="1">The sequence shown here is derived from an EMBL/GenBank/DDBJ whole genome shotgun (WGS) entry which is preliminary data.</text>
</comment>
<evidence type="ECO:0000313" key="2">
    <source>
        <dbReference type="Proteomes" id="UP000287033"/>
    </source>
</evidence>
<dbReference type="Proteomes" id="UP000287033">
    <property type="component" value="Unassembled WGS sequence"/>
</dbReference>
<reference evidence="1 2" key="1">
    <citation type="journal article" date="2018" name="Nat. Ecol. Evol.">
        <title>Shark genomes provide insights into elasmobranch evolution and the origin of vertebrates.</title>
        <authorList>
            <person name="Hara Y"/>
            <person name="Yamaguchi K"/>
            <person name="Onimaru K"/>
            <person name="Kadota M"/>
            <person name="Koyanagi M"/>
            <person name="Keeley SD"/>
            <person name="Tatsumi K"/>
            <person name="Tanaka K"/>
            <person name="Motone F"/>
            <person name="Kageyama Y"/>
            <person name="Nozu R"/>
            <person name="Adachi N"/>
            <person name="Nishimura O"/>
            <person name="Nakagawa R"/>
            <person name="Tanegashima C"/>
            <person name="Kiyatake I"/>
            <person name="Matsumoto R"/>
            <person name="Murakumo K"/>
            <person name="Nishida K"/>
            <person name="Terakita A"/>
            <person name="Kuratani S"/>
            <person name="Sato K"/>
            <person name="Hyodo S Kuraku.S."/>
        </authorList>
    </citation>
    <scope>NUCLEOTIDE SEQUENCE [LARGE SCALE GENOMIC DNA]</scope>
</reference>